<dbReference type="Proteomes" id="UP001302274">
    <property type="component" value="Unassembled WGS sequence"/>
</dbReference>
<evidence type="ECO:0000313" key="3">
    <source>
        <dbReference type="Proteomes" id="UP001302274"/>
    </source>
</evidence>
<feature type="transmembrane region" description="Helical" evidence="1">
    <location>
        <begin position="17"/>
        <end position="35"/>
    </location>
</feature>
<keyword evidence="1" id="KW-1133">Transmembrane helix</keyword>
<reference evidence="2 3" key="1">
    <citation type="submission" date="2023-11" db="EMBL/GenBank/DDBJ databases">
        <title>A Novel Polar Bacteriovorax (B. antarcticus) Isolated from the Biocrust in Antarctica.</title>
        <authorList>
            <person name="Mun W."/>
            <person name="Choi S.Y."/>
            <person name="Mitchell R.J."/>
        </authorList>
    </citation>
    <scope>NUCLEOTIDE SEQUENCE [LARGE SCALE GENOMIC DNA]</scope>
    <source>
        <strain evidence="2 3">PP10</strain>
    </source>
</reference>
<dbReference type="EMBL" id="JAYGJQ010000001">
    <property type="protein sequence ID" value="MEA9354611.1"/>
    <property type="molecule type" value="Genomic_DNA"/>
</dbReference>
<keyword evidence="3" id="KW-1185">Reference proteome</keyword>
<proteinExistence type="predicted"/>
<protein>
    <recommendedName>
        <fullName evidence="4">TadE-like protein</fullName>
    </recommendedName>
</protein>
<evidence type="ECO:0000313" key="2">
    <source>
        <dbReference type="EMBL" id="MEA9354611.1"/>
    </source>
</evidence>
<dbReference type="RefSeq" id="WP_323574051.1">
    <property type="nucleotide sequence ID" value="NZ_JAYGJQ010000001.1"/>
</dbReference>
<gene>
    <name evidence="2" type="ORF">SHI21_00245</name>
</gene>
<evidence type="ECO:0000256" key="1">
    <source>
        <dbReference type="SAM" id="Phobius"/>
    </source>
</evidence>
<keyword evidence="1" id="KW-0812">Transmembrane</keyword>
<evidence type="ECO:0008006" key="4">
    <source>
        <dbReference type="Google" id="ProtNLM"/>
    </source>
</evidence>
<accession>A0ABU5VNK1</accession>
<keyword evidence="1" id="KW-0472">Membrane</keyword>
<organism evidence="2 3">
    <name type="scientific">Bacteriovorax antarcticus</name>
    <dbReference type="NCBI Taxonomy" id="3088717"/>
    <lineage>
        <taxon>Bacteria</taxon>
        <taxon>Pseudomonadati</taxon>
        <taxon>Bdellovibrionota</taxon>
        <taxon>Bacteriovoracia</taxon>
        <taxon>Bacteriovoracales</taxon>
        <taxon>Bacteriovoracaceae</taxon>
        <taxon>Bacteriovorax</taxon>
    </lineage>
</organism>
<sequence length="176" mass="19640">MVDKKTFKPLKNQSGQALFELIIFIPFLIFLYTIYSTTGDAISASINQQKSVRGYFYSLIMGNSYLNNPLELAEFGRFNVTRVGFSALGWREKGNAAGTTAFAPCFKFSSLLKNNSTEECDSKEREDEGMSRYIRVFTYYGVCGPVYSVPVTGDLKHWIDPSRQSDPGNCSLGASN</sequence>
<name>A0ABU5VNK1_9BACT</name>
<comment type="caution">
    <text evidence="2">The sequence shown here is derived from an EMBL/GenBank/DDBJ whole genome shotgun (WGS) entry which is preliminary data.</text>
</comment>